<evidence type="ECO:0000259" key="1">
    <source>
        <dbReference type="Pfam" id="PF06985"/>
    </source>
</evidence>
<evidence type="ECO:0000313" key="2">
    <source>
        <dbReference type="EMBL" id="KAJ4331234.1"/>
    </source>
</evidence>
<organism evidence="2 3">
    <name type="scientific">Didymella glomerata</name>
    <dbReference type="NCBI Taxonomy" id="749621"/>
    <lineage>
        <taxon>Eukaryota</taxon>
        <taxon>Fungi</taxon>
        <taxon>Dikarya</taxon>
        <taxon>Ascomycota</taxon>
        <taxon>Pezizomycotina</taxon>
        <taxon>Dothideomycetes</taxon>
        <taxon>Pleosporomycetidae</taxon>
        <taxon>Pleosporales</taxon>
        <taxon>Pleosporineae</taxon>
        <taxon>Didymellaceae</taxon>
        <taxon>Didymella</taxon>
    </lineage>
</organism>
<dbReference type="AlphaFoldDB" id="A0A9W8WRD1"/>
<dbReference type="EMBL" id="JAPEUV010000157">
    <property type="protein sequence ID" value="KAJ4331234.1"/>
    <property type="molecule type" value="Genomic_DNA"/>
</dbReference>
<dbReference type="Proteomes" id="UP001140562">
    <property type="component" value="Unassembled WGS sequence"/>
</dbReference>
<reference evidence="2" key="1">
    <citation type="submission" date="2022-10" db="EMBL/GenBank/DDBJ databases">
        <title>Tapping the CABI collections for fungal endophytes: first genome assemblies for Collariella, Neodidymelliopsis, Ascochyta clinopodiicola, Didymella pomorum, Didymosphaeria variabile, Neocosmospora piperis and Neocucurbitaria cava.</title>
        <authorList>
            <person name="Hill R."/>
        </authorList>
    </citation>
    <scope>NUCLEOTIDE SEQUENCE</scope>
    <source>
        <strain evidence="2">IMI 360193</strain>
    </source>
</reference>
<proteinExistence type="predicted"/>
<protein>
    <recommendedName>
        <fullName evidence="1">Heterokaryon incompatibility domain-containing protein</fullName>
    </recommendedName>
</protein>
<evidence type="ECO:0000313" key="3">
    <source>
        <dbReference type="Proteomes" id="UP001140562"/>
    </source>
</evidence>
<comment type="caution">
    <text evidence="2">The sequence shown here is derived from an EMBL/GenBank/DDBJ whole genome shotgun (WGS) entry which is preliminary data.</text>
</comment>
<name>A0A9W8WRD1_9PLEO</name>
<dbReference type="InterPro" id="IPR010730">
    <property type="entry name" value="HET"/>
</dbReference>
<dbReference type="OrthoDB" id="2958217at2759"/>
<feature type="domain" description="Heterokaryon incompatibility" evidence="1">
    <location>
        <begin position="183"/>
        <end position="335"/>
    </location>
</feature>
<dbReference type="PANTHER" id="PTHR33112:SF10">
    <property type="entry name" value="TOL"/>
    <property type="match status" value="1"/>
</dbReference>
<gene>
    <name evidence="2" type="ORF">N0V87_009316</name>
</gene>
<dbReference type="Pfam" id="PF06985">
    <property type="entry name" value="HET"/>
    <property type="match status" value="1"/>
</dbReference>
<accession>A0A9W8WRD1</accession>
<sequence>MCSELWRFFFKEKTPEQYLAADPGEVPGQFFQTGSFGHIFVGSGTSFRVTEQTNAHQPDEDVVLELDFCINSPMIYEVVKRRYILKKSSSEQYHLTLFMSGYYNPDNDSQEPSQKRWDWVRAWMTECTSKDYHQLCSRALEAIELSPYLPTRVIEVTPFSDIEGRKRYRLIETASSVLKDQRYATLSHVWGANQQPLYRTLRNNYHERLCNGVLRNDLPACFQDAIDVAETLAIPYIWIDSLCIIQDDEIDCPAEAGSMDQVYSNSFLNLSATASSSSKDRLPSVAKNDHLQEPRFVSTEWKGRYKGLYQIFDPRLWSDRVESTRLASRGWVFQERALAPRVLHFGFDQVLWECAESERAEELPHGILLRSTATGREGFKWHLNMDPWQNVAARYGTATVLPQKTPMQHADLHKKWSTVLSQYTRCELTRASDKLVAISGIAKVLADRFNDTYMAGLWQSNLIGGLCWRLPQMRRTTQDLIPSYIYARRWEISRRLEGNRAPSWSWASVDGVVEAGPFQSDERVHGLFTEPHTGAVGYKTCSSALLSAPKADVIPKTDKNPYGEVDTERTQLQLHGTAYPLELCPPDLMGNLAFRHAGTETPIKVYTDQPEGSDVGKGALFVPLVQIKHFILKEGMSVDTFTHRRDFDHMIGIVVAPVESTDTYRRIGLHECQAESLDDLLGSVVTLILK</sequence>
<dbReference type="PANTHER" id="PTHR33112">
    <property type="entry name" value="DOMAIN PROTEIN, PUTATIVE-RELATED"/>
    <property type="match status" value="1"/>
</dbReference>
<keyword evidence="3" id="KW-1185">Reference proteome</keyword>